<accession>A0A524RNX6</accession>
<dbReference type="Pfam" id="PF06485">
    <property type="entry name" value="Tab2-like_N"/>
    <property type="match status" value="1"/>
</dbReference>
<protein>
    <submittedName>
        <fullName evidence="3">DUF1092 family protein</fullName>
    </submittedName>
</protein>
<evidence type="ECO:0000259" key="1">
    <source>
        <dbReference type="Pfam" id="PF06485"/>
    </source>
</evidence>
<evidence type="ECO:0000313" key="3">
    <source>
        <dbReference type="EMBL" id="TGG93043.1"/>
    </source>
</evidence>
<dbReference type="Proteomes" id="UP000317990">
    <property type="component" value="Unassembled WGS sequence"/>
</dbReference>
<dbReference type="GO" id="GO:0003723">
    <property type="term" value="F:RNA binding"/>
    <property type="evidence" value="ECO:0007669"/>
    <property type="project" value="InterPro"/>
</dbReference>
<dbReference type="Pfam" id="PF20429">
    <property type="entry name" value="Tab2-like_C"/>
    <property type="match status" value="1"/>
</dbReference>
<organism evidence="3 4">
    <name type="scientific">Aphanocapsa feldmannii 277cV</name>
    <dbReference type="NCBI Taxonomy" id="2507553"/>
    <lineage>
        <taxon>Bacteria</taxon>
        <taxon>Bacillati</taxon>
        <taxon>Cyanobacteriota</taxon>
        <taxon>Cyanophyceae</taxon>
        <taxon>Oscillatoriophycideae</taxon>
        <taxon>Chroococcales</taxon>
        <taxon>Microcystaceae</taxon>
        <taxon>Aphanocapsa</taxon>
    </lineage>
</organism>
<dbReference type="AlphaFoldDB" id="A0A524RNX6"/>
<dbReference type="PANTHER" id="PTHR34556">
    <property type="match status" value="1"/>
</dbReference>
<sequence>MSDWQVDYYSRPVLEPDGRKRWELLVCSDPDGPEGSKPFRFAKPCPADSVNSLWLREALAEALERSAAEGYARPRRLRCWRQSMRTMVARGAAALGIELLASRRCYALIDWLEERTQTVYAREEGFLSGPLAAPLQPVAAAAVPLPEAARGERWDWASLPLAALAEAGQWDCGFRALLPLPAASGREDVPVPGIRLFAAERALAVAGWIAGLEPVRLDASGNQLVLDAGIEDRWLLGRLAEREGAAAREALLQARQRLGGLQFLAVQASPEERQFAGFWLLRDQPLA</sequence>
<proteinExistence type="predicted"/>
<evidence type="ECO:0000313" key="4">
    <source>
        <dbReference type="Proteomes" id="UP000317990"/>
    </source>
</evidence>
<feature type="domain" description="RNA-binding protein Tab2/Atab2 C-terminal" evidence="2">
    <location>
        <begin position="138"/>
        <end position="282"/>
    </location>
</feature>
<comment type="caution">
    <text evidence="3">The sequence shown here is derived from an EMBL/GenBank/DDBJ whole genome shotgun (WGS) entry which is preliminary data.</text>
</comment>
<dbReference type="InterPro" id="IPR046761">
    <property type="entry name" value="Tab2-like_C"/>
</dbReference>
<dbReference type="InterPro" id="IPR046760">
    <property type="entry name" value="Tab2-like_N"/>
</dbReference>
<dbReference type="PANTHER" id="PTHR34556:SF2">
    <property type="entry name" value="PROTEIN TAB2 HOMOLOG, CHLOROPLASTIC"/>
    <property type="match status" value="1"/>
</dbReference>
<dbReference type="InterPro" id="IPR009472">
    <property type="entry name" value="Tab2-like"/>
</dbReference>
<gene>
    <name evidence="3" type="ORF">ERJ67_04585</name>
</gene>
<dbReference type="EMBL" id="SRMO01000054">
    <property type="protein sequence ID" value="TGG93043.1"/>
    <property type="molecule type" value="Genomic_DNA"/>
</dbReference>
<name>A0A524RNX6_9CHRO</name>
<evidence type="ECO:0000259" key="2">
    <source>
        <dbReference type="Pfam" id="PF20429"/>
    </source>
</evidence>
<reference evidence="3 4" key="1">
    <citation type="journal article" date="2019" name="mSystems">
        <title>Life at home and on the roam: Genomic adaptions reflect the dual lifestyle of an intracellular, facultative symbiont.</title>
        <authorList>
            <person name="Burgsdorf I."/>
        </authorList>
    </citation>
    <scope>NUCLEOTIDE SEQUENCE [LARGE SCALE GENOMIC DNA]</scope>
    <source>
        <strain evidence="3">277cV</strain>
    </source>
</reference>
<feature type="domain" description="RNA-binding protein Tab2-like N-terminal" evidence="1">
    <location>
        <begin position="4"/>
        <end position="115"/>
    </location>
</feature>